<accession>A0A6J7WYG4</accession>
<reference evidence="1" key="1">
    <citation type="submission" date="2020-05" db="EMBL/GenBank/DDBJ databases">
        <authorList>
            <person name="Chiriac C."/>
            <person name="Salcher M."/>
            <person name="Ghai R."/>
            <person name="Kavagutti S V."/>
        </authorList>
    </citation>
    <scope>NUCLEOTIDE SEQUENCE</scope>
</reference>
<proteinExistence type="predicted"/>
<name>A0A6J7WYG4_9CAUD</name>
<protein>
    <submittedName>
        <fullName evidence="1">Uncharacterized protein</fullName>
    </submittedName>
</protein>
<evidence type="ECO:0000313" key="1">
    <source>
        <dbReference type="EMBL" id="CAB5223061.1"/>
    </source>
</evidence>
<gene>
    <name evidence="1" type="ORF">UFOVP378_48</name>
</gene>
<organism evidence="1">
    <name type="scientific">uncultured Caudovirales phage</name>
    <dbReference type="NCBI Taxonomy" id="2100421"/>
    <lineage>
        <taxon>Viruses</taxon>
        <taxon>Duplodnaviria</taxon>
        <taxon>Heunggongvirae</taxon>
        <taxon>Uroviricota</taxon>
        <taxon>Caudoviricetes</taxon>
        <taxon>Peduoviridae</taxon>
        <taxon>Maltschvirus</taxon>
        <taxon>Maltschvirus maltsch</taxon>
    </lineage>
</organism>
<dbReference type="EMBL" id="LR798306">
    <property type="protein sequence ID" value="CAB5223061.1"/>
    <property type="molecule type" value="Genomic_DNA"/>
</dbReference>
<sequence>MTCKHNWHFISADTDTLKCQRCGVETGSKPYEDRVKDMLEETRAWFTVNELNDWADRYEAKQKEKQNGN</sequence>